<proteinExistence type="predicted"/>
<evidence type="ECO:0000256" key="1">
    <source>
        <dbReference type="SAM" id="MobiDB-lite"/>
    </source>
</evidence>
<feature type="domain" description="DnaJ homologue subfamily C member 28 conserved" evidence="2">
    <location>
        <begin position="14"/>
        <end position="84"/>
    </location>
</feature>
<accession>A0ABS1M1L4</accession>
<feature type="region of interest" description="Disordered" evidence="1">
    <location>
        <begin position="136"/>
        <end position="161"/>
    </location>
</feature>
<dbReference type="RefSeq" id="WP_201945432.1">
    <property type="nucleotide sequence ID" value="NZ_JAERRJ010000003.1"/>
</dbReference>
<reference evidence="3 4" key="1">
    <citation type="submission" date="2021-01" db="EMBL/GenBank/DDBJ databases">
        <title>WGS of actinomycetes isolated from Thailand.</title>
        <authorList>
            <person name="Thawai C."/>
        </authorList>
    </citation>
    <scope>NUCLEOTIDE SEQUENCE [LARGE SCALE GENOMIC DNA]</scope>
    <source>
        <strain evidence="3 4">LPG 2</strain>
    </source>
</reference>
<comment type="caution">
    <text evidence="3">The sequence shown here is derived from an EMBL/GenBank/DDBJ whole genome shotgun (WGS) entry which is preliminary data.</text>
</comment>
<name>A0ABS1M1L4_9NOCA</name>
<protein>
    <submittedName>
        <fullName evidence="3">DUF1992 domain-containing protein</fullName>
    </submittedName>
</protein>
<gene>
    <name evidence="3" type="ORF">JK358_09075</name>
</gene>
<organism evidence="3 4">
    <name type="scientific">Nocardia acididurans</name>
    <dbReference type="NCBI Taxonomy" id="2802282"/>
    <lineage>
        <taxon>Bacteria</taxon>
        <taxon>Bacillati</taxon>
        <taxon>Actinomycetota</taxon>
        <taxon>Actinomycetes</taxon>
        <taxon>Mycobacteriales</taxon>
        <taxon>Nocardiaceae</taxon>
        <taxon>Nocardia</taxon>
    </lineage>
</organism>
<evidence type="ECO:0000313" key="4">
    <source>
        <dbReference type="Proteomes" id="UP000602198"/>
    </source>
</evidence>
<dbReference type="Pfam" id="PF09350">
    <property type="entry name" value="DJC28_CD"/>
    <property type="match status" value="1"/>
</dbReference>
<evidence type="ECO:0000313" key="3">
    <source>
        <dbReference type="EMBL" id="MBL1074548.1"/>
    </source>
</evidence>
<dbReference type="Proteomes" id="UP000602198">
    <property type="component" value="Unassembled WGS sequence"/>
</dbReference>
<sequence length="173" mass="19326">MTERKPPGHTFESWIDKQIREATERGEFDDLPGKGEPLPGAGAPLDENWWLNSYLRREGIGGEALLPPSIVLRRDAERIQQTVRDLAAEAQVRAVVGELNDRVVQYLRMPTPPHVPVRPVNADDVVAQWRSERAAARAAQAVPRPPAKTAATSAEPSNRRRKWLRALFSGKRA</sequence>
<keyword evidence="4" id="KW-1185">Reference proteome</keyword>
<dbReference type="EMBL" id="JAERRJ010000003">
    <property type="protein sequence ID" value="MBL1074548.1"/>
    <property type="molecule type" value="Genomic_DNA"/>
</dbReference>
<evidence type="ECO:0000259" key="2">
    <source>
        <dbReference type="Pfam" id="PF09350"/>
    </source>
</evidence>
<dbReference type="InterPro" id="IPR018961">
    <property type="entry name" value="DnaJ_homolog_subfam-C_membr-28"/>
</dbReference>